<evidence type="ECO:0000256" key="3">
    <source>
        <dbReference type="ARBA" id="ARBA00023085"/>
    </source>
</evidence>
<dbReference type="InterPro" id="IPR011050">
    <property type="entry name" value="Pectin_lyase_fold/virulence"/>
</dbReference>
<comment type="caution">
    <text evidence="6">The sequence shown here is derived from an EMBL/GenBank/DDBJ whole genome shotgun (WGS) entry which is preliminary data.</text>
</comment>
<dbReference type="GO" id="GO:0030599">
    <property type="term" value="F:pectinesterase activity"/>
    <property type="evidence" value="ECO:0007669"/>
    <property type="project" value="InterPro"/>
</dbReference>
<dbReference type="Proteomes" id="UP000076586">
    <property type="component" value="Unassembled WGS sequence"/>
</dbReference>
<dbReference type="EMBL" id="BDCR01000001">
    <property type="protein sequence ID" value="GAT61982.1"/>
    <property type="molecule type" value="Genomic_DNA"/>
</dbReference>
<feature type="domain" description="Pectinesterase catalytic" evidence="5">
    <location>
        <begin position="34"/>
        <end position="163"/>
    </location>
</feature>
<evidence type="ECO:0000259" key="5">
    <source>
        <dbReference type="Pfam" id="PF01095"/>
    </source>
</evidence>
<name>A0A170YQK3_9BACT</name>
<dbReference type="PANTHER" id="PTHR31321">
    <property type="entry name" value="ACYL-COA THIOESTER HYDROLASE YBHC-RELATED"/>
    <property type="match status" value="1"/>
</dbReference>
<sequence>MKRRLFGFIMCCTILLSGSLHAQRYQAVVSPGASIQAAIESAPENPDKPYVILVKNGIYKEKVIINKPNIVLVGENRDSTRVIFAELSSKRTMKEYKGKPVGNGVIVLQDGADDCIISGITVYNNYGSTVEPTTAHQMAIFGTATRTIIINCNVWADGNDALSLWAKEDGMYYHADLSLRCPGVDFLCPRGWCYATRCSFYGDGRALIWHDGRGNYDKKLVITDSHFDSKSPVTLGRYHHDAQFFLINCTMTDKIIDHPIGYAYTDQVLDPCPWGQRVYMDNVKREGGNFEWMKNNLEKAKGSPKPKQINALWTFAGKWDPEAKIQSLWNVLAYPQTKTVK</sequence>
<evidence type="ECO:0000313" key="6">
    <source>
        <dbReference type="EMBL" id="GAT61982.1"/>
    </source>
</evidence>
<protein>
    <submittedName>
        <fullName evidence="6">Pectinesterase</fullName>
    </submittedName>
</protein>
<dbReference type="RefSeq" id="WP_236714361.1">
    <property type="nucleotide sequence ID" value="NZ_BDCR01000001.1"/>
</dbReference>
<dbReference type="SUPFAM" id="SSF51126">
    <property type="entry name" value="Pectin lyase-like"/>
    <property type="match status" value="1"/>
</dbReference>
<keyword evidence="3" id="KW-0063">Aspartyl esterase</keyword>
<evidence type="ECO:0000256" key="1">
    <source>
        <dbReference type="ARBA" id="ARBA00008891"/>
    </source>
</evidence>
<accession>A0A170YQK3</accession>
<keyword evidence="7" id="KW-1185">Reference proteome</keyword>
<dbReference type="GO" id="GO:0042545">
    <property type="term" value="P:cell wall modification"/>
    <property type="evidence" value="ECO:0007669"/>
    <property type="project" value="InterPro"/>
</dbReference>
<dbReference type="Pfam" id="PF01095">
    <property type="entry name" value="Pectinesterase"/>
    <property type="match status" value="1"/>
</dbReference>
<reference evidence="7" key="2">
    <citation type="journal article" date="2017" name="Genome Announc.">
        <title>Draft genome sequence of Paludibacter jiangxiensis NM7(T), a propionate-producing fermentative bacterium.</title>
        <authorList>
            <person name="Qiu Y.-L."/>
            <person name="Tourlousse D.M."/>
            <person name="Matsuura N."/>
            <person name="Ohashi A."/>
            <person name="Sekiguchi Y."/>
        </authorList>
    </citation>
    <scope>NUCLEOTIDE SEQUENCE [LARGE SCALE GENOMIC DNA]</scope>
    <source>
        <strain evidence="7">NM7</strain>
    </source>
</reference>
<dbReference type="PANTHER" id="PTHR31321:SF57">
    <property type="entry name" value="PECTINESTERASE 53-RELATED"/>
    <property type="match status" value="1"/>
</dbReference>
<evidence type="ECO:0000256" key="4">
    <source>
        <dbReference type="SAM" id="SignalP"/>
    </source>
</evidence>
<dbReference type="AlphaFoldDB" id="A0A170YQK3"/>
<reference evidence="7" key="1">
    <citation type="submission" date="2016-04" db="EMBL/GenBank/DDBJ databases">
        <title>Draft genome sequence of Paludibacter jiangxiensis strain NM7.</title>
        <authorList>
            <person name="Qiu Y."/>
            <person name="Matsuura N."/>
            <person name="Ohashi A."/>
            <person name="Tourlousse M.D."/>
            <person name="Sekiguchi Y."/>
        </authorList>
    </citation>
    <scope>NUCLEOTIDE SEQUENCE [LARGE SCALE GENOMIC DNA]</scope>
    <source>
        <strain evidence="7">NM7</strain>
    </source>
</reference>
<organism evidence="6 7">
    <name type="scientific">Paludibacter jiangxiensis</name>
    <dbReference type="NCBI Taxonomy" id="681398"/>
    <lineage>
        <taxon>Bacteria</taxon>
        <taxon>Pseudomonadati</taxon>
        <taxon>Bacteroidota</taxon>
        <taxon>Bacteroidia</taxon>
        <taxon>Bacteroidales</taxon>
        <taxon>Paludibacteraceae</taxon>
        <taxon>Paludibacter</taxon>
    </lineage>
</organism>
<dbReference type="Gene3D" id="2.160.20.10">
    <property type="entry name" value="Single-stranded right-handed beta-helix, Pectin lyase-like"/>
    <property type="match status" value="1"/>
</dbReference>
<dbReference type="InterPro" id="IPR000070">
    <property type="entry name" value="Pectinesterase_cat"/>
</dbReference>
<feature type="signal peptide" evidence="4">
    <location>
        <begin position="1"/>
        <end position="22"/>
    </location>
</feature>
<evidence type="ECO:0000313" key="7">
    <source>
        <dbReference type="Proteomes" id="UP000076586"/>
    </source>
</evidence>
<evidence type="ECO:0000256" key="2">
    <source>
        <dbReference type="ARBA" id="ARBA00022801"/>
    </source>
</evidence>
<keyword evidence="4" id="KW-0732">Signal</keyword>
<comment type="similarity">
    <text evidence="1">Belongs to the pectinesterase family.</text>
</comment>
<dbReference type="InterPro" id="IPR012334">
    <property type="entry name" value="Pectin_lyas_fold"/>
</dbReference>
<gene>
    <name evidence="6" type="ORF">PJIAN_1572</name>
</gene>
<dbReference type="STRING" id="681398.PJIAN_1572"/>
<keyword evidence="2" id="KW-0378">Hydrolase</keyword>
<proteinExistence type="inferred from homology"/>
<feature type="chain" id="PRO_5011109034" evidence="4">
    <location>
        <begin position="23"/>
        <end position="341"/>
    </location>
</feature>